<dbReference type="PANTHER" id="PTHR20858:SF17">
    <property type="entry name" value="HYDROXYMETHYLPYRIMIDINE_PHOSPHOMETHYLPYRIMIDINE KINASE THI20-RELATED"/>
    <property type="match status" value="1"/>
</dbReference>
<evidence type="ECO:0000313" key="4">
    <source>
        <dbReference type="EMBL" id="QWG06485.1"/>
    </source>
</evidence>
<dbReference type="Gene3D" id="3.40.1190.20">
    <property type="match status" value="1"/>
</dbReference>
<evidence type="ECO:0000313" key="5">
    <source>
        <dbReference type="Proteomes" id="UP000682802"/>
    </source>
</evidence>
<feature type="domain" description="Pyridoxamine kinase/Phosphomethylpyrimidine kinase" evidence="3">
    <location>
        <begin position="15"/>
        <end position="247"/>
    </location>
</feature>
<dbReference type="SUPFAM" id="SSF53613">
    <property type="entry name" value="Ribokinase-like"/>
    <property type="match status" value="1"/>
</dbReference>
<organism evidence="4 5">
    <name type="scientific">Flammeovirga kamogawensis</name>
    <dbReference type="NCBI Taxonomy" id="373891"/>
    <lineage>
        <taxon>Bacteria</taxon>
        <taxon>Pseudomonadati</taxon>
        <taxon>Bacteroidota</taxon>
        <taxon>Cytophagia</taxon>
        <taxon>Cytophagales</taxon>
        <taxon>Flammeovirgaceae</taxon>
        <taxon>Flammeovirga</taxon>
    </lineage>
</organism>
<keyword evidence="5" id="KW-1185">Reference proteome</keyword>
<dbReference type="InterPro" id="IPR029056">
    <property type="entry name" value="Ribokinase-like"/>
</dbReference>
<accession>A0ABX8GU71</accession>
<keyword evidence="4" id="KW-0418">Kinase</keyword>
<name>A0ABX8GU71_9BACT</name>
<dbReference type="InterPro" id="IPR013749">
    <property type="entry name" value="PM/HMP-P_kinase-1"/>
</dbReference>
<dbReference type="InterPro" id="IPR004399">
    <property type="entry name" value="HMP/HMP-P_kinase_dom"/>
</dbReference>
<dbReference type="RefSeq" id="WP_144073903.1">
    <property type="nucleotide sequence ID" value="NZ_CP076128.1"/>
</dbReference>
<protein>
    <recommendedName>
        <fullName evidence="2">hydroxymethylpyrimidine kinase</fullName>
        <ecNumber evidence="2">2.7.1.49</ecNumber>
    </recommendedName>
</protein>
<evidence type="ECO:0000256" key="1">
    <source>
        <dbReference type="ARBA" id="ARBA00004948"/>
    </source>
</evidence>
<gene>
    <name evidence="4" type="ORF">KM029_14245</name>
</gene>
<dbReference type="EMBL" id="CP076128">
    <property type="protein sequence ID" value="QWG06485.1"/>
    <property type="molecule type" value="Genomic_DNA"/>
</dbReference>
<dbReference type="GO" id="GO:0016301">
    <property type="term" value="F:kinase activity"/>
    <property type="evidence" value="ECO:0007669"/>
    <property type="project" value="UniProtKB-KW"/>
</dbReference>
<dbReference type="CDD" id="cd01169">
    <property type="entry name" value="HMPP_kinase"/>
    <property type="match status" value="1"/>
</dbReference>
<dbReference type="EC" id="2.7.1.49" evidence="2"/>
<dbReference type="PANTHER" id="PTHR20858">
    <property type="entry name" value="PHOSPHOMETHYLPYRIMIDINE KINASE"/>
    <property type="match status" value="1"/>
</dbReference>
<comment type="pathway">
    <text evidence="1">Cofactor biosynthesis; thiamine diphosphate biosynthesis.</text>
</comment>
<keyword evidence="4" id="KW-0808">Transferase</keyword>
<dbReference type="Pfam" id="PF08543">
    <property type="entry name" value="Phos_pyr_kin"/>
    <property type="match status" value="1"/>
</dbReference>
<reference evidence="4 5" key="1">
    <citation type="submission" date="2021-05" db="EMBL/GenBank/DDBJ databases">
        <title>Comparative genomic studies on the polysaccharide-degrading batcterial strains of the Flammeovirga genus.</title>
        <authorList>
            <person name="Zewei F."/>
            <person name="Zheng Z."/>
            <person name="Yu L."/>
            <person name="Ruyue G."/>
            <person name="Yanhong M."/>
            <person name="Yuanyuan C."/>
            <person name="Jingyan G."/>
            <person name="Wenjun H."/>
        </authorList>
    </citation>
    <scope>NUCLEOTIDE SEQUENCE [LARGE SCALE GENOMIC DNA]</scope>
    <source>
        <strain evidence="4 5">YS10</strain>
    </source>
</reference>
<evidence type="ECO:0000259" key="3">
    <source>
        <dbReference type="Pfam" id="PF08543"/>
    </source>
</evidence>
<proteinExistence type="predicted"/>
<sequence>MENNRPFALTLAGFDPSGGAGVLSDIKTFEALDVQGLGICTALTYQTADEFIGLNWISADVVTAQLLPIIEKYPISVLKIGVIENFKLMSDWIDLIKGFNPMCKVVLDPVLSASAGYDFHDESTIKGLARVIEKVDIITPNWKEMQQLSSNDPLEEAENMSKSTHVLLKGGHHPTEKGNDFLIYKGQITKIIGRSMQVFDKHGSGCVLSSAIGSYLAHGKSIEEACRLGKNYIEDYLASDPSKLGQHVFTSKSHD</sequence>
<dbReference type="Proteomes" id="UP000682802">
    <property type="component" value="Chromosome 1"/>
</dbReference>
<evidence type="ECO:0000256" key="2">
    <source>
        <dbReference type="ARBA" id="ARBA00012135"/>
    </source>
</evidence>